<keyword evidence="2" id="KW-1185">Reference proteome</keyword>
<name>A0A364NMX4_9GAMM</name>
<protein>
    <submittedName>
        <fullName evidence="1">ISAs1 family transposase</fullName>
    </submittedName>
</protein>
<dbReference type="EMBL" id="QKRX01000005">
    <property type="protein sequence ID" value="RAU18245.1"/>
    <property type="molecule type" value="Genomic_DNA"/>
</dbReference>
<comment type="caution">
    <text evidence="1">The sequence shown here is derived from an EMBL/GenBank/DDBJ whole genome shotgun (WGS) entry which is preliminary data.</text>
</comment>
<proteinExistence type="predicted"/>
<dbReference type="Proteomes" id="UP000250744">
    <property type="component" value="Unassembled WGS sequence"/>
</dbReference>
<sequence>MPELCREHGMSSAQFYKWRAKFGGMDASMMKRLKELDAELLKLLEIRGCLVTLDTMGCQRAIAKAIIDKEADYLLAVKGNQPRLEKAFKEHFPMSRLLQYEGDCFSTTESSHGRKETRLYVVSDVFDEFVNLSFDWPGMKRVGVVISFRQEDETIRDHAQVRYYISSKS</sequence>
<dbReference type="PANTHER" id="PTHR30298:SF0">
    <property type="entry name" value="PROTEIN YBFL-RELATED"/>
    <property type="match status" value="1"/>
</dbReference>
<dbReference type="GO" id="GO:0004803">
    <property type="term" value="F:transposase activity"/>
    <property type="evidence" value="ECO:0007669"/>
    <property type="project" value="InterPro"/>
</dbReference>
<organism evidence="1 2">
    <name type="scientific">Nitrincola tibetensis</name>
    <dbReference type="NCBI Taxonomy" id="2219697"/>
    <lineage>
        <taxon>Bacteria</taxon>
        <taxon>Pseudomonadati</taxon>
        <taxon>Pseudomonadota</taxon>
        <taxon>Gammaproteobacteria</taxon>
        <taxon>Oceanospirillales</taxon>
        <taxon>Oceanospirillaceae</taxon>
        <taxon>Nitrincola</taxon>
    </lineage>
</organism>
<dbReference type="GO" id="GO:0006313">
    <property type="term" value="P:DNA transposition"/>
    <property type="evidence" value="ECO:0007669"/>
    <property type="project" value="InterPro"/>
</dbReference>
<dbReference type="PANTHER" id="PTHR30298">
    <property type="entry name" value="H REPEAT-ASSOCIATED PREDICTED TRANSPOSASE"/>
    <property type="match status" value="1"/>
</dbReference>
<dbReference type="InterPro" id="IPR002514">
    <property type="entry name" value="Transposase_8"/>
</dbReference>
<evidence type="ECO:0000313" key="2">
    <source>
        <dbReference type="Proteomes" id="UP000250744"/>
    </source>
</evidence>
<dbReference type="GO" id="GO:0003677">
    <property type="term" value="F:DNA binding"/>
    <property type="evidence" value="ECO:0007669"/>
    <property type="project" value="InterPro"/>
</dbReference>
<dbReference type="AlphaFoldDB" id="A0A364NMX4"/>
<dbReference type="InterPro" id="IPR047647">
    <property type="entry name" value="ISAs1_transpos"/>
</dbReference>
<dbReference type="Pfam" id="PF01527">
    <property type="entry name" value="HTH_Tnp_1"/>
    <property type="match status" value="1"/>
</dbReference>
<reference evidence="1 2" key="1">
    <citation type="submission" date="2018-06" db="EMBL/GenBank/DDBJ databases">
        <title>Nitrincola tibetense sp. nov., isolated from Lake XuguoCo on Tibetan Plateau.</title>
        <authorList>
            <person name="Xing P."/>
        </authorList>
    </citation>
    <scope>NUCLEOTIDE SEQUENCE [LARGE SCALE GENOMIC DNA]</scope>
    <source>
        <strain evidence="2">xg18</strain>
    </source>
</reference>
<evidence type="ECO:0000313" key="1">
    <source>
        <dbReference type="EMBL" id="RAU18245.1"/>
    </source>
</evidence>
<dbReference type="NCBIfam" id="NF033564">
    <property type="entry name" value="transpos_ISAs1"/>
    <property type="match status" value="1"/>
</dbReference>
<dbReference type="InterPro" id="IPR051698">
    <property type="entry name" value="Transposase_11-like"/>
</dbReference>
<dbReference type="OrthoDB" id="8001376at2"/>
<accession>A0A364NMX4</accession>
<gene>
    <name evidence="1" type="ORF">DN062_08400</name>
</gene>